<name>A0A8R7JZE1_TRIUA</name>
<reference evidence="1" key="3">
    <citation type="submission" date="2022-06" db="UniProtKB">
        <authorList>
            <consortium name="EnsemblPlants"/>
        </authorList>
    </citation>
    <scope>IDENTIFICATION</scope>
</reference>
<evidence type="ECO:0000313" key="1">
    <source>
        <dbReference type="EnsemblPlants" id="TuG1812G0100002206.01.T01.cds386321"/>
    </source>
</evidence>
<dbReference type="Proteomes" id="UP000015106">
    <property type="component" value="Chromosome 1"/>
</dbReference>
<accession>A0A8R7JZE1</accession>
<dbReference type="EnsemblPlants" id="TuG1812G0100002206.01.T01">
    <property type="protein sequence ID" value="TuG1812G0100002206.01.T01.cds386321"/>
    <property type="gene ID" value="TuG1812G0100002206.01"/>
</dbReference>
<dbReference type="Gramene" id="TuG1812G0100002206.01.T01">
    <property type="protein sequence ID" value="TuG1812G0100002206.01.T01.cds386321"/>
    <property type="gene ID" value="TuG1812G0100002206.01"/>
</dbReference>
<protein>
    <submittedName>
        <fullName evidence="1">Uncharacterized protein</fullName>
    </submittedName>
</protein>
<reference evidence="2" key="1">
    <citation type="journal article" date="2013" name="Nature">
        <title>Draft genome of the wheat A-genome progenitor Triticum urartu.</title>
        <authorList>
            <person name="Ling H.Q."/>
            <person name="Zhao S."/>
            <person name="Liu D."/>
            <person name="Wang J."/>
            <person name="Sun H."/>
            <person name="Zhang C."/>
            <person name="Fan H."/>
            <person name="Li D."/>
            <person name="Dong L."/>
            <person name="Tao Y."/>
            <person name="Gao C."/>
            <person name="Wu H."/>
            <person name="Li Y."/>
            <person name="Cui Y."/>
            <person name="Guo X."/>
            <person name="Zheng S."/>
            <person name="Wang B."/>
            <person name="Yu K."/>
            <person name="Liang Q."/>
            <person name="Yang W."/>
            <person name="Lou X."/>
            <person name="Chen J."/>
            <person name="Feng M."/>
            <person name="Jian J."/>
            <person name="Zhang X."/>
            <person name="Luo G."/>
            <person name="Jiang Y."/>
            <person name="Liu J."/>
            <person name="Wang Z."/>
            <person name="Sha Y."/>
            <person name="Zhang B."/>
            <person name="Wu H."/>
            <person name="Tang D."/>
            <person name="Shen Q."/>
            <person name="Xue P."/>
            <person name="Zou S."/>
            <person name="Wang X."/>
            <person name="Liu X."/>
            <person name="Wang F."/>
            <person name="Yang Y."/>
            <person name="An X."/>
            <person name="Dong Z."/>
            <person name="Zhang K."/>
            <person name="Zhang X."/>
            <person name="Luo M.C."/>
            <person name="Dvorak J."/>
            <person name="Tong Y."/>
            <person name="Wang J."/>
            <person name="Yang H."/>
            <person name="Li Z."/>
            <person name="Wang D."/>
            <person name="Zhang A."/>
            <person name="Wang J."/>
        </authorList>
    </citation>
    <scope>NUCLEOTIDE SEQUENCE</scope>
    <source>
        <strain evidence="2">cv. G1812</strain>
    </source>
</reference>
<dbReference type="AlphaFoldDB" id="A0A8R7JZE1"/>
<organism evidence="1 2">
    <name type="scientific">Triticum urartu</name>
    <name type="common">Red wild einkorn</name>
    <name type="synonym">Crithodium urartu</name>
    <dbReference type="NCBI Taxonomy" id="4572"/>
    <lineage>
        <taxon>Eukaryota</taxon>
        <taxon>Viridiplantae</taxon>
        <taxon>Streptophyta</taxon>
        <taxon>Embryophyta</taxon>
        <taxon>Tracheophyta</taxon>
        <taxon>Spermatophyta</taxon>
        <taxon>Magnoliopsida</taxon>
        <taxon>Liliopsida</taxon>
        <taxon>Poales</taxon>
        <taxon>Poaceae</taxon>
        <taxon>BOP clade</taxon>
        <taxon>Pooideae</taxon>
        <taxon>Triticodae</taxon>
        <taxon>Triticeae</taxon>
        <taxon>Triticinae</taxon>
        <taxon>Triticum</taxon>
    </lineage>
</organism>
<reference evidence="1" key="2">
    <citation type="submission" date="2018-03" db="EMBL/GenBank/DDBJ databases">
        <title>The Triticum urartu genome reveals the dynamic nature of wheat genome evolution.</title>
        <authorList>
            <person name="Ling H."/>
            <person name="Ma B."/>
            <person name="Shi X."/>
            <person name="Liu H."/>
            <person name="Dong L."/>
            <person name="Sun H."/>
            <person name="Cao Y."/>
            <person name="Gao Q."/>
            <person name="Zheng S."/>
            <person name="Li Y."/>
            <person name="Yu Y."/>
            <person name="Du H."/>
            <person name="Qi M."/>
            <person name="Li Y."/>
            <person name="Yu H."/>
            <person name="Cui Y."/>
            <person name="Wang N."/>
            <person name="Chen C."/>
            <person name="Wu H."/>
            <person name="Zhao Y."/>
            <person name="Zhang J."/>
            <person name="Li Y."/>
            <person name="Zhou W."/>
            <person name="Zhang B."/>
            <person name="Hu W."/>
            <person name="Eijk M."/>
            <person name="Tang J."/>
            <person name="Witsenboer H."/>
            <person name="Zhao S."/>
            <person name="Li Z."/>
            <person name="Zhang A."/>
            <person name="Wang D."/>
            <person name="Liang C."/>
        </authorList>
    </citation>
    <scope>NUCLEOTIDE SEQUENCE [LARGE SCALE GENOMIC DNA]</scope>
    <source>
        <strain evidence="1">cv. G1812</strain>
    </source>
</reference>
<evidence type="ECO:0000313" key="2">
    <source>
        <dbReference type="Proteomes" id="UP000015106"/>
    </source>
</evidence>
<sequence>MMVVVTVPFLGPRRVDRLLEPLDAAGDDDGAFVRVPVLVPRLPEQLQDQGVAEQRHRHREPPRRLALLLRAHPERRASLGDRRRRLRVRSVVAGGGPGEEVAARFFLVPLHRSKPSFLVLARRRTRWRANPR</sequence>
<keyword evidence="2" id="KW-1185">Reference proteome</keyword>
<proteinExistence type="predicted"/>